<comment type="caution">
    <text evidence="2">The sequence shown here is derived from an EMBL/GenBank/DDBJ whole genome shotgun (WGS) entry which is preliminary data.</text>
</comment>
<gene>
    <name evidence="2" type="ORF">B0T11DRAFT_285382</name>
</gene>
<organism evidence="2 3">
    <name type="scientific">Plectosphaerella cucumerina</name>
    <dbReference type="NCBI Taxonomy" id="40658"/>
    <lineage>
        <taxon>Eukaryota</taxon>
        <taxon>Fungi</taxon>
        <taxon>Dikarya</taxon>
        <taxon>Ascomycota</taxon>
        <taxon>Pezizomycotina</taxon>
        <taxon>Sordariomycetes</taxon>
        <taxon>Hypocreomycetidae</taxon>
        <taxon>Glomerellales</taxon>
        <taxon>Plectosphaerellaceae</taxon>
        <taxon>Plectosphaerella</taxon>
    </lineage>
</organism>
<name>A0A8K0TIA4_9PEZI</name>
<reference evidence="2" key="1">
    <citation type="journal article" date="2021" name="Nat. Commun.">
        <title>Genetic determinants of endophytism in the Arabidopsis root mycobiome.</title>
        <authorList>
            <person name="Mesny F."/>
            <person name="Miyauchi S."/>
            <person name="Thiergart T."/>
            <person name="Pickel B."/>
            <person name="Atanasova L."/>
            <person name="Karlsson M."/>
            <person name="Huettel B."/>
            <person name="Barry K.W."/>
            <person name="Haridas S."/>
            <person name="Chen C."/>
            <person name="Bauer D."/>
            <person name="Andreopoulos W."/>
            <person name="Pangilinan J."/>
            <person name="LaButti K."/>
            <person name="Riley R."/>
            <person name="Lipzen A."/>
            <person name="Clum A."/>
            <person name="Drula E."/>
            <person name="Henrissat B."/>
            <person name="Kohler A."/>
            <person name="Grigoriev I.V."/>
            <person name="Martin F.M."/>
            <person name="Hacquard S."/>
        </authorList>
    </citation>
    <scope>NUCLEOTIDE SEQUENCE</scope>
    <source>
        <strain evidence="2">MPI-CAGE-AT-0016</strain>
    </source>
</reference>
<dbReference type="EMBL" id="JAGPXD010000004">
    <property type="protein sequence ID" value="KAH7358918.1"/>
    <property type="molecule type" value="Genomic_DNA"/>
</dbReference>
<accession>A0A8K0TIA4</accession>
<evidence type="ECO:0000313" key="3">
    <source>
        <dbReference type="Proteomes" id="UP000813385"/>
    </source>
</evidence>
<feature type="region of interest" description="Disordered" evidence="1">
    <location>
        <begin position="1"/>
        <end position="28"/>
    </location>
</feature>
<dbReference type="AlphaFoldDB" id="A0A8K0TIA4"/>
<sequence length="262" mass="28766">MPRSRAGRGHAGVRGRPAVRHGAAAPQRAIRPPSMLVVSSVVPAKAPGGRDRRGPILLGRPLDVHCEQPRQGALIGLEGRERPALRNLRGAVTGGSWPWAPLERLRPRAAGLHCSGLGLGLRVECKRQGDDGTYQVRATTEWPWAEALIEWKLDGELQQDRDTLSNVERAERAVLCGSTVRLKKRAVVAWRKARNEIEWSGAQRRSLLGSRYRSRVCGRNTAFWCLFGRSLTDGSDGDEIQNRNKRRGGGSVSQEAASDPLL</sequence>
<feature type="region of interest" description="Disordered" evidence="1">
    <location>
        <begin position="237"/>
        <end position="262"/>
    </location>
</feature>
<dbReference type="Proteomes" id="UP000813385">
    <property type="component" value="Unassembled WGS sequence"/>
</dbReference>
<keyword evidence="3" id="KW-1185">Reference proteome</keyword>
<proteinExistence type="predicted"/>
<feature type="compositionally biased region" description="Basic residues" evidence="1">
    <location>
        <begin position="1"/>
        <end position="19"/>
    </location>
</feature>
<evidence type="ECO:0000256" key="1">
    <source>
        <dbReference type="SAM" id="MobiDB-lite"/>
    </source>
</evidence>
<protein>
    <submittedName>
        <fullName evidence="2">Uncharacterized protein</fullName>
    </submittedName>
</protein>
<evidence type="ECO:0000313" key="2">
    <source>
        <dbReference type="EMBL" id="KAH7358918.1"/>
    </source>
</evidence>